<dbReference type="Gene3D" id="3.30.465.10">
    <property type="match status" value="1"/>
</dbReference>
<dbReference type="FunFam" id="3.30.365.10:FF:000004">
    <property type="entry name" value="Xanthine dehydrogenase oxidase"/>
    <property type="match status" value="1"/>
</dbReference>
<keyword evidence="9 14" id="KW-0408">Iron</keyword>
<dbReference type="InterPro" id="IPR036856">
    <property type="entry name" value="Ald_Oxase/Xan_DH_a/b_sf"/>
</dbReference>
<evidence type="ECO:0000256" key="14">
    <source>
        <dbReference type="PIRSR" id="PIRSR000127-3"/>
    </source>
</evidence>
<comment type="cofactor">
    <cofactor evidence="14">
        <name>[2Fe-2S] cluster</name>
        <dbReference type="ChEBI" id="CHEBI:190135"/>
    </cofactor>
    <text evidence="14">Binds 2 [2Fe-2S] clusters.</text>
</comment>
<dbReference type="InterPro" id="IPR002888">
    <property type="entry name" value="2Fe-2S-bd"/>
</dbReference>
<keyword evidence="10 14" id="KW-0411">Iron-sulfur</keyword>
<comment type="cofactor">
    <cofactor evidence="11">
        <name>[2Fe-2S] cluster</name>
        <dbReference type="ChEBI" id="CHEBI:190135"/>
    </cofactor>
</comment>
<dbReference type="InterPro" id="IPR046867">
    <property type="entry name" value="AldOxase/xan_DH_MoCoBD2"/>
</dbReference>
<dbReference type="Pfam" id="PF02738">
    <property type="entry name" value="MoCoBD_1"/>
    <property type="match status" value="1"/>
</dbReference>
<dbReference type="Gene3D" id="3.90.1170.50">
    <property type="entry name" value="Aldehyde oxidase/xanthine dehydrogenase, a/b hammerhead"/>
    <property type="match status" value="1"/>
</dbReference>
<feature type="binding site" evidence="14">
    <location>
        <position position="85"/>
    </location>
    <ligand>
        <name>[2Fe-2S] cluster</name>
        <dbReference type="ChEBI" id="CHEBI:190135"/>
        <label>2</label>
    </ligand>
</feature>
<dbReference type="SMART" id="SM01092">
    <property type="entry name" value="CO_deh_flav_C"/>
    <property type="match status" value="1"/>
</dbReference>
<keyword evidence="7 13" id="KW-0274">FAD</keyword>
<dbReference type="EMBL" id="JAEAOA010001023">
    <property type="protein sequence ID" value="KAK3612168.1"/>
    <property type="molecule type" value="Genomic_DNA"/>
</dbReference>
<dbReference type="InterPro" id="IPR036884">
    <property type="entry name" value="2Fe-2S-bd_dom_sf"/>
</dbReference>
<feature type="active site" description="Proton acceptor" evidence="12">
    <location>
        <position position="1200"/>
    </location>
</feature>
<dbReference type="SMART" id="SM01008">
    <property type="entry name" value="Ald_Xan_dh_C"/>
    <property type="match status" value="1"/>
</dbReference>
<dbReference type="Gene3D" id="3.30.390.50">
    <property type="entry name" value="CO dehydrogenase flavoprotein, C-terminal domain"/>
    <property type="match status" value="1"/>
</dbReference>
<dbReference type="PANTHER" id="PTHR45444:SF3">
    <property type="entry name" value="XANTHINE DEHYDROGENASE"/>
    <property type="match status" value="1"/>
</dbReference>
<dbReference type="InterPro" id="IPR008274">
    <property type="entry name" value="AldOxase/xan_DH_MoCoBD1"/>
</dbReference>
<feature type="binding site" evidence="14">
    <location>
        <position position="88"/>
    </location>
    <ligand>
        <name>[2Fe-2S] cluster</name>
        <dbReference type="ChEBI" id="CHEBI:190135"/>
        <label>2</label>
    </ligand>
</feature>
<feature type="binding site" evidence="14">
    <location>
        <position position="122"/>
    </location>
    <ligand>
        <name>[2Fe-2S] cluster</name>
        <dbReference type="ChEBI" id="CHEBI:190135"/>
        <label>2</label>
    </ligand>
</feature>
<dbReference type="Proteomes" id="UP001195483">
    <property type="component" value="Unassembled WGS sequence"/>
</dbReference>
<dbReference type="InterPro" id="IPR002346">
    <property type="entry name" value="Mopterin_DH_FAD-bd"/>
</dbReference>
<dbReference type="InterPro" id="IPR012675">
    <property type="entry name" value="Beta-grasp_dom_sf"/>
</dbReference>
<feature type="binding site" evidence="13">
    <location>
        <begin position="226"/>
        <end position="233"/>
    </location>
    <ligand>
        <name>FAD</name>
        <dbReference type="ChEBI" id="CHEBI:57692"/>
    </ligand>
</feature>
<dbReference type="InterPro" id="IPR016169">
    <property type="entry name" value="FAD-bd_PCMH_sub2"/>
</dbReference>
<evidence type="ECO:0000256" key="2">
    <source>
        <dbReference type="ARBA" id="ARBA00006849"/>
    </source>
</evidence>
<feature type="domain" description="FAD-binding PCMH-type" evidence="15">
    <location>
        <begin position="198"/>
        <end position="382"/>
    </location>
</feature>
<comment type="similarity">
    <text evidence="2">Belongs to the xanthine dehydrogenase family.</text>
</comment>
<dbReference type="InterPro" id="IPR016166">
    <property type="entry name" value="FAD-bd_PCMH"/>
</dbReference>
<dbReference type="SUPFAM" id="SSF55447">
    <property type="entry name" value="CO dehydrogenase flavoprotein C-terminal domain-like"/>
    <property type="match status" value="1"/>
</dbReference>
<feature type="binding site" evidence="14">
    <location>
        <position position="730"/>
    </location>
    <ligand>
        <name>Mo-molybdopterin</name>
        <dbReference type="ChEBI" id="CHEBI:71302"/>
    </ligand>
    <ligandPart>
        <name>Mo</name>
        <dbReference type="ChEBI" id="CHEBI:28685"/>
    </ligandPart>
</feature>
<reference evidence="16" key="2">
    <citation type="journal article" date="2021" name="Genome Biol. Evol.">
        <title>Developing a high-quality reference genome for a parasitic bivalve with doubly uniparental inheritance (Bivalvia: Unionida).</title>
        <authorList>
            <person name="Smith C.H."/>
        </authorList>
    </citation>
    <scope>NUCLEOTIDE SEQUENCE</scope>
    <source>
        <strain evidence="16">CHS0354</strain>
        <tissue evidence="16">Mantle</tissue>
    </source>
</reference>
<keyword evidence="8" id="KW-0560">Oxidoreductase</keyword>
<name>A0AAE0TLJ3_9BIVA</name>
<dbReference type="SUPFAM" id="SSF47741">
    <property type="entry name" value="CO dehydrogenase ISP C-domain like"/>
    <property type="match status" value="1"/>
</dbReference>
<keyword evidence="6 14" id="KW-0479">Metal-binding</keyword>
<dbReference type="InterPro" id="IPR016167">
    <property type="entry name" value="FAD-bd_PCMH_sub1"/>
</dbReference>
<sequence length="1254" mass="137812">MITSNKPRIASTVILTIDLTLFYPIYEALKPFVLNDIIHYSVNACLFPLCAAHGLAITTVEGVGNTRIGLHEVQKRLIESYGLQCGFCTPGFVMSMFTLLRNNPTPSKDTVEQAIEGNLCRCTGYRSIVTAFQSFTEGQCSLGEDCCKNDKSSKYKNETLVSKPESQKKPVPADSTQTAVFPAELMLSDKRKTGTLTFKGSTYTWIEPTTLKDLLTFKQKNPDAPVVMGNSAVAFLIKSGGLKSTTLLYGKNIDQLNNVQVTEEGIRLGPALTFTDLKDRLKELSEKITDDKKRYFPAILYLVRHYGADQIRNVATLGGSLINSRSNYDLPTLLSAVGASIEIASASRCKGANKKRRVKYNGNLDLAPDEILTSIILPYSTEDEYLEFFKVAGRRTFSLCTGNGALFVKFFKGRNTVESLRLCFGGFGSSMIIADKSAEKATGREFNEVLLSDLLSSISEELNAKASGTKSDPDYHLKLASGFLFKFYISVLTQRNSWKTPEETRSAIDSLTKTPYESTQVYENVPSDQEHTDAVGRPLPSVSSQGIVSGEAVYIDDMPKFENELFLGLVTSSRCHATITDADVSKALQMPGVRGFIDHKDVPGDNHWGPILPDEEVFASKEVTYVGCIIGAIVADTRENAKLATKAVTIKYKDLDAVISIQDAIKKESFYPFQEELVAGDVIEGFRESDHVIEGEFETGRQEHFYMETQSAIAVPRTENNEMEVFVGTQDLASTQSSLSRILNVPSNKIVVRTKRLGGAFGGKATSHFHASGPAVVAAYKLRRPIRCILSREDDMLITGKRHAYYVKYKVGFDKSGKINAVEAVLYSDGGHSVDYSPMVLEHTMLMIESTYKIPNLKLNGRVCKTNTATGTAMRGFGNIQAALMMEELIFRISITLQVPQAQVRHANHLKEGDVLSYGMSLKNCTIGECWEKCALDSRYNERVVAVQQFNKQNRWKKRGITMTSCRFGIGLPKIFMMQGAALVHIYLDGSILITTGGVEMGQGLNTKLIQVASRALGAPMEKIFINETSTQTVPNAMGTGGSTGTDIYGPAVIVLAAYFERVQLSVTGFYKAKKDADFDLKEKTGQPCDYFTYGVACSEVEIDCLTGESQVLQTDIVMDVGKSLNPTIDIGQIEGAFIQGLGMITSEKVVIADDGRMVNCSPLSYKIPNVSGIPRKFNVTLLKNDNAVTHLYSSKGVGEPPLLLAISVFMAIKAAIQEARKEIGLSEYFRLDCPATVEQIRLACGDQLVKSRK</sequence>
<dbReference type="Gene3D" id="3.30.43.10">
    <property type="entry name" value="Uridine Diphospho-n-acetylenolpyruvylglucosamine Reductase, domain 2"/>
    <property type="match status" value="1"/>
</dbReference>
<dbReference type="Pfam" id="PF01799">
    <property type="entry name" value="Fer2_2"/>
    <property type="match status" value="1"/>
</dbReference>
<feature type="binding site" evidence="13">
    <location>
        <position position="877"/>
    </location>
    <ligand>
        <name>substrate</name>
    </ligand>
</feature>
<evidence type="ECO:0000256" key="9">
    <source>
        <dbReference type="ARBA" id="ARBA00023004"/>
    </source>
</evidence>
<accession>A0AAE0TLJ3</accession>
<evidence type="ECO:0000256" key="12">
    <source>
        <dbReference type="PIRSR" id="PIRSR000127-1"/>
    </source>
</evidence>
<feature type="binding site" evidence="14">
    <location>
        <position position="1042"/>
    </location>
    <ligand>
        <name>Mo-molybdopterin</name>
        <dbReference type="ChEBI" id="CHEBI:71302"/>
    </ligand>
    <ligandPart>
        <name>Mo</name>
        <dbReference type="ChEBI" id="CHEBI:28685"/>
    </ligandPart>
</feature>
<evidence type="ECO:0000259" key="15">
    <source>
        <dbReference type="PROSITE" id="PS51387"/>
    </source>
</evidence>
<dbReference type="PIRSF" id="PIRSF000127">
    <property type="entry name" value="Xanthine_DH"/>
    <property type="match status" value="1"/>
</dbReference>
<reference evidence="16" key="3">
    <citation type="submission" date="2023-05" db="EMBL/GenBank/DDBJ databases">
        <authorList>
            <person name="Smith C.H."/>
        </authorList>
    </citation>
    <scope>NUCLEOTIDE SEQUENCE</scope>
    <source>
        <strain evidence="16">CHS0354</strain>
        <tissue evidence="16">Mantle</tissue>
    </source>
</reference>
<dbReference type="Pfam" id="PF01315">
    <property type="entry name" value="Ald_Xan_dh_C"/>
    <property type="match status" value="1"/>
</dbReference>
<dbReference type="InterPro" id="IPR036318">
    <property type="entry name" value="FAD-bd_PCMH-like_sf"/>
</dbReference>
<feature type="binding site" evidence="13">
    <location>
        <position position="390"/>
    </location>
    <ligand>
        <name>FAD</name>
        <dbReference type="ChEBI" id="CHEBI:57692"/>
    </ligand>
</feature>
<evidence type="ECO:0000256" key="13">
    <source>
        <dbReference type="PIRSR" id="PIRSR000127-2"/>
    </source>
</evidence>
<dbReference type="FunFam" id="3.30.365.10:FF:000001">
    <property type="entry name" value="Xanthine dehydrogenase oxidase"/>
    <property type="match status" value="1"/>
</dbReference>
<dbReference type="SUPFAM" id="SSF54665">
    <property type="entry name" value="CO dehydrogenase molybdoprotein N-domain-like"/>
    <property type="match status" value="1"/>
</dbReference>
<evidence type="ECO:0000256" key="6">
    <source>
        <dbReference type="ARBA" id="ARBA00022723"/>
    </source>
</evidence>
<dbReference type="InterPro" id="IPR036683">
    <property type="entry name" value="CO_DH_flav_C_dom_sf"/>
</dbReference>
<dbReference type="GO" id="GO:0016491">
    <property type="term" value="F:oxidoreductase activity"/>
    <property type="evidence" value="ECO:0007669"/>
    <property type="project" value="UniProtKB-KW"/>
</dbReference>
<dbReference type="Gene3D" id="3.30.365.10">
    <property type="entry name" value="Aldehyde oxidase/xanthine dehydrogenase, molybdopterin binding domain"/>
    <property type="match status" value="4"/>
</dbReference>
<evidence type="ECO:0000256" key="4">
    <source>
        <dbReference type="ARBA" id="ARBA00022630"/>
    </source>
</evidence>
<gene>
    <name evidence="16" type="ORF">CHS0354_016553</name>
</gene>
<evidence type="ECO:0000256" key="1">
    <source>
        <dbReference type="ARBA" id="ARBA00001974"/>
    </source>
</evidence>
<evidence type="ECO:0000256" key="10">
    <source>
        <dbReference type="ARBA" id="ARBA00023014"/>
    </source>
</evidence>
<keyword evidence="17" id="KW-1185">Reference proteome</keyword>
<comment type="cofactor">
    <cofactor evidence="1 13">
        <name>FAD</name>
        <dbReference type="ChEBI" id="CHEBI:57692"/>
    </cofactor>
</comment>
<keyword evidence="5 14" id="KW-0001">2Fe-2S</keyword>
<feature type="binding site" evidence="14">
    <location>
        <position position="875"/>
    </location>
    <ligand>
        <name>Mo-molybdopterin</name>
        <dbReference type="ChEBI" id="CHEBI:71302"/>
    </ligand>
    <ligandPart>
        <name>Mo</name>
        <dbReference type="ChEBI" id="CHEBI:28685"/>
    </ligandPart>
</feature>
<dbReference type="Gene3D" id="3.10.20.30">
    <property type="match status" value="1"/>
</dbReference>
<feature type="binding site" evidence="14">
    <location>
        <position position="45"/>
    </location>
    <ligand>
        <name>[2Fe-2S] cluster</name>
        <dbReference type="ChEBI" id="CHEBI:190135"/>
        <label>1</label>
    </ligand>
</feature>
<evidence type="ECO:0000256" key="5">
    <source>
        <dbReference type="ARBA" id="ARBA00022714"/>
    </source>
</evidence>
<dbReference type="SUPFAM" id="SSF56176">
    <property type="entry name" value="FAD-binding/transporter-associated domain-like"/>
    <property type="match status" value="1"/>
</dbReference>
<dbReference type="AlphaFoldDB" id="A0AAE0TLJ3"/>
<evidence type="ECO:0000313" key="17">
    <source>
        <dbReference type="Proteomes" id="UP001195483"/>
    </source>
</evidence>
<dbReference type="FunFam" id="3.90.1170.50:FF:000001">
    <property type="entry name" value="Aldehyde oxidase 1"/>
    <property type="match status" value="1"/>
</dbReference>
<evidence type="ECO:0000256" key="8">
    <source>
        <dbReference type="ARBA" id="ARBA00023002"/>
    </source>
</evidence>
<proteinExistence type="inferred from homology"/>
<dbReference type="SUPFAM" id="SSF56003">
    <property type="entry name" value="Molybdenum cofactor-binding domain"/>
    <property type="match status" value="1"/>
</dbReference>
<evidence type="ECO:0000256" key="7">
    <source>
        <dbReference type="ARBA" id="ARBA00022827"/>
    </source>
</evidence>
<feature type="binding site" evidence="13">
    <location>
        <position position="372"/>
    </location>
    <ligand>
        <name>FAD</name>
        <dbReference type="ChEBI" id="CHEBI:57692"/>
    </ligand>
</feature>
<evidence type="ECO:0000256" key="11">
    <source>
        <dbReference type="ARBA" id="ARBA00034078"/>
    </source>
</evidence>
<dbReference type="FunFam" id="3.30.365.10:FF:000002">
    <property type="entry name" value="Xanthine dehydrogenase oxidase"/>
    <property type="match status" value="1"/>
</dbReference>
<evidence type="ECO:0000313" key="16">
    <source>
        <dbReference type="EMBL" id="KAK3612168.1"/>
    </source>
</evidence>
<dbReference type="InterPro" id="IPR037165">
    <property type="entry name" value="AldOxase/xan_DH_Mopterin-bd_sf"/>
</dbReference>
<keyword evidence="3 14" id="KW-0500">Molybdenum</keyword>
<dbReference type="Pfam" id="PF03450">
    <property type="entry name" value="CO_deh_flav_C"/>
    <property type="match status" value="1"/>
</dbReference>
<feature type="binding site" evidence="14">
    <location>
        <position position="120"/>
    </location>
    <ligand>
        <name>[2Fe-2S] cluster</name>
        <dbReference type="ChEBI" id="CHEBI:190135"/>
        <label>2</label>
    </ligand>
</feature>
<dbReference type="Pfam" id="PF00941">
    <property type="entry name" value="FAD_binding_5"/>
    <property type="match status" value="1"/>
</dbReference>
<reference evidence="16" key="1">
    <citation type="journal article" date="2021" name="Genome Biol. Evol.">
        <title>A High-Quality Reference Genome for a Parasitic Bivalve with Doubly Uniparental Inheritance (Bivalvia: Unionida).</title>
        <authorList>
            <person name="Smith C.H."/>
        </authorList>
    </citation>
    <scope>NUCLEOTIDE SEQUENCE</scope>
    <source>
        <strain evidence="16">CHS0354</strain>
    </source>
</reference>
<dbReference type="InterPro" id="IPR005107">
    <property type="entry name" value="CO_DH_flav_C"/>
</dbReference>
<feature type="binding site" evidence="13">
    <location>
        <position position="329"/>
    </location>
    <ligand>
        <name>FAD</name>
        <dbReference type="ChEBI" id="CHEBI:57692"/>
    </ligand>
</feature>
<dbReference type="PROSITE" id="PS51387">
    <property type="entry name" value="FAD_PCMH"/>
    <property type="match status" value="1"/>
</dbReference>
<feature type="binding site" evidence="14">
    <location>
        <position position="761"/>
    </location>
    <ligand>
        <name>Mo-molybdopterin</name>
        <dbReference type="ChEBI" id="CHEBI:71302"/>
    </ligand>
    <ligandPart>
        <name>Mo</name>
        <dbReference type="ChEBI" id="CHEBI:28685"/>
    </ligandPart>
</feature>
<dbReference type="InterPro" id="IPR000674">
    <property type="entry name" value="Ald_Oxase/Xan_DH_a/b"/>
</dbReference>
<comment type="caution">
    <text evidence="16">The sequence shown here is derived from an EMBL/GenBank/DDBJ whole genome shotgun (WGS) entry which is preliminary data.</text>
</comment>
<comment type="cofactor">
    <cofactor evidence="14">
        <name>Mo-molybdopterin</name>
        <dbReference type="ChEBI" id="CHEBI:71302"/>
    </cofactor>
    <text evidence="14">Binds 1 Mo-molybdopterin (Mo-MPT) cofactor per subunit.</text>
</comment>
<keyword evidence="4" id="KW-0285">Flavoprotein</keyword>
<evidence type="ECO:0000256" key="3">
    <source>
        <dbReference type="ARBA" id="ARBA00022505"/>
    </source>
</evidence>
<organism evidence="16 17">
    <name type="scientific">Potamilus streckersoni</name>
    <dbReference type="NCBI Taxonomy" id="2493646"/>
    <lineage>
        <taxon>Eukaryota</taxon>
        <taxon>Metazoa</taxon>
        <taxon>Spiralia</taxon>
        <taxon>Lophotrochozoa</taxon>
        <taxon>Mollusca</taxon>
        <taxon>Bivalvia</taxon>
        <taxon>Autobranchia</taxon>
        <taxon>Heteroconchia</taxon>
        <taxon>Palaeoheterodonta</taxon>
        <taxon>Unionida</taxon>
        <taxon>Unionoidea</taxon>
        <taxon>Unionidae</taxon>
        <taxon>Ambleminae</taxon>
        <taxon>Lampsilini</taxon>
        <taxon>Potamilus</taxon>
    </lineage>
</organism>
<protein>
    <recommendedName>
        <fullName evidence="15">FAD-binding PCMH-type domain-containing protein</fullName>
    </recommendedName>
</protein>
<dbReference type="GO" id="GO:0005506">
    <property type="term" value="F:iron ion binding"/>
    <property type="evidence" value="ECO:0007669"/>
    <property type="project" value="InterPro"/>
</dbReference>
<dbReference type="GO" id="GO:0071949">
    <property type="term" value="F:FAD binding"/>
    <property type="evidence" value="ECO:0007669"/>
    <property type="project" value="InterPro"/>
</dbReference>
<dbReference type="Pfam" id="PF20256">
    <property type="entry name" value="MoCoBD_2"/>
    <property type="match status" value="1"/>
</dbReference>
<dbReference type="GO" id="GO:0051537">
    <property type="term" value="F:2 iron, 2 sulfur cluster binding"/>
    <property type="evidence" value="ECO:0007669"/>
    <property type="project" value="UniProtKB-KW"/>
</dbReference>
<dbReference type="PANTHER" id="PTHR45444">
    <property type="entry name" value="XANTHINE DEHYDROGENASE"/>
    <property type="match status" value="1"/>
</dbReference>
<dbReference type="Gene3D" id="1.10.150.120">
    <property type="entry name" value="[2Fe-2S]-binding domain"/>
    <property type="match status" value="1"/>
</dbReference>
<dbReference type="InterPro" id="IPR016208">
    <property type="entry name" value="Ald_Oxase/xanthine_DH-like"/>
</dbReference>